<evidence type="ECO:0000313" key="1">
    <source>
        <dbReference type="EMBL" id="CAA0814932.1"/>
    </source>
</evidence>
<protein>
    <submittedName>
        <fullName evidence="1">Uncharacterized protein</fullName>
    </submittedName>
</protein>
<proteinExistence type="predicted"/>
<dbReference type="EMBL" id="CACSLK010012233">
    <property type="protein sequence ID" value="CAA0814932.1"/>
    <property type="molecule type" value="Genomic_DNA"/>
</dbReference>
<gene>
    <name evidence="1" type="ORF">SHERM_15087</name>
</gene>
<feature type="non-terminal residue" evidence="1">
    <location>
        <position position="1"/>
    </location>
</feature>
<keyword evidence="2" id="KW-1185">Reference proteome</keyword>
<reference evidence="1" key="1">
    <citation type="submission" date="2019-12" db="EMBL/GenBank/DDBJ databases">
        <authorList>
            <person name="Scholes J."/>
        </authorList>
    </citation>
    <scope>NUCLEOTIDE SEQUENCE</scope>
</reference>
<accession>A0A9N7MWW2</accession>
<sequence>VLLSILIAHWLYDDVRKKVNAKLCEYEQARWEARRIARANAWKARGYDDVKANICYVTRFAGDLKGLREVLSKVYGTRPYKHIFDQ</sequence>
<name>A0A9N7MWW2_STRHE</name>
<feature type="non-terminal residue" evidence="1">
    <location>
        <position position="86"/>
    </location>
</feature>
<organism evidence="1 2">
    <name type="scientific">Striga hermonthica</name>
    <name type="common">Purple witchweed</name>
    <name type="synonym">Buchnera hermonthica</name>
    <dbReference type="NCBI Taxonomy" id="68872"/>
    <lineage>
        <taxon>Eukaryota</taxon>
        <taxon>Viridiplantae</taxon>
        <taxon>Streptophyta</taxon>
        <taxon>Embryophyta</taxon>
        <taxon>Tracheophyta</taxon>
        <taxon>Spermatophyta</taxon>
        <taxon>Magnoliopsida</taxon>
        <taxon>eudicotyledons</taxon>
        <taxon>Gunneridae</taxon>
        <taxon>Pentapetalae</taxon>
        <taxon>asterids</taxon>
        <taxon>lamiids</taxon>
        <taxon>Lamiales</taxon>
        <taxon>Orobanchaceae</taxon>
        <taxon>Buchnereae</taxon>
        <taxon>Striga</taxon>
    </lineage>
</organism>
<dbReference type="AlphaFoldDB" id="A0A9N7MWW2"/>
<evidence type="ECO:0000313" key="2">
    <source>
        <dbReference type="Proteomes" id="UP001153555"/>
    </source>
</evidence>
<dbReference type="Proteomes" id="UP001153555">
    <property type="component" value="Unassembled WGS sequence"/>
</dbReference>
<comment type="caution">
    <text evidence="1">The sequence shown here is derived from an EMBL/GenBank/DDBJ whole genome shotgun (WGS) entry which is preliminary data.</text>
</comment>